<comment type="caution">
    <text evidence="2">The sequence shown here is derived from an EMBL/GenBank/DDBJ whole genome shotgun (WGS) entry which is preliminary data.</text>
</comment>
<dbReference type="EMBL" id="LYPC01000010">
    <property type="protein sequence ID" value="OCT16710.1"/>
    <property type="molecule type" value="Genomic_DNA"/>
</dbReference>
<dbReference type="Pfam" id="PF06527">
    <property type="entry name" value="TniQ"/>
    <property type="match status" value="1"/>
</dbReference>
<dbReference type="RefSeq" id="WP_065850797.1">
    <property type="nucleotide sequence ID" value="NZ_LYPC01000010.1"/>
</dbReference>
<protein>
    <recommendedName>
        <fullName evidence="1">TniQ domain-containing protein</fullName>
    </recommendedName>
</protein>
<feature type="domain" description="TniQ" evidence="1">
    <location>
        <begin position="9"/>
        <end position="141"/>
    </location>
</feature>
<dbReference type="Proteomes" id="UP000093309">
    <property type="component" value="Unassembled WGS sequence"/>
</dbReference>
<proteinExistence type="predicted"/>
<accession>A0A1C1A7X6</accession>
<name>A0A1C1A7X6_9BACL</name>
<reference evidence="3" key="1">
    <citation type="submission" date="2016-05" db="EMBL/GenBank/DDBJ databases">
        <title>Paenibacillus oryzae. sp. nov., isolated from the rice root.</title>
        <authorList>
            <person name="Zhang J."/>
            <person name="Zhang X."/>
        </authorList>
    </citation>
    <scope>NUCLEOTIDE SEQUENCE [LARGE SCALE GENOMIC DNA]</scope>
    <source>
        <strain evidence="3">KCTC13222</strain>
    </source>
</reference>
<dbReference type="InterPro" id="IPR009492">
    <property type="entry name" value="TniQ"/>
</dbReference>
<sequence>MRGQLTIRKKIIQGESILSYIHRCASANGMNFSSLINLIRKPKYQLHARNIHRIDHYPENILDFEKVFNLTGLTRNDVNQASLSKVLNKLKGNSKEEDSMFLTGMIRDKLHYCSECLLENKHLKLIWKINGIDTCLKHRVAMNNSCSHCFKDILIQDIYTIGICPYCDNDLSKSNNEKKLATLAKMEEQRLLQLNCSILISGNDDVSLNEEEIAIRILYILNDQKDIFNRQAILAKITSSKLTYYLQIARSTTTIKRTIHLQSIFDILSSFRMDISNFFALKISSQFIDSVINNKSSKTIPSCQAPWCENFGVPDSLHQTTSKNVRKPSKLLRSYYICNKCGCEYAIDDQDLLIERTNFINSYNILSNRSLTKLTWPEREKAMGIKRNRINRIQAYFYVREMFVNEISKSIYQINQKKLFEVLQAVKSGEPVYDIQHWKSWIRNDEYLLYRYHPEVINELLNQKMSSFVEEKDNSSFINKVETACEKLIKRGMGITLPTVSSEMKISAVTIQNKGAAFIVARYSKEQKGEQERITEEAIIEEINNYFTQHEGQLVYAHKLYKSLRVCRHTLKRNHPELIIQIKRMREEWNRNIKNIA</sequence>
<evidence type="ECO:0000313" key="3">
    <source>
        <dbReference type="Proteomes" id="UP000093309"/>
    </source>
</evidence>
<dbReference type="STRING" id="512399.A8709_08565"/>
<gene>
    <name evidence="2" type="ORF">A8709_08565</name>
</gene>
<dbReference type="AlphaFoldDB" id="A0A1C1A7X6"/>
<organism evidence="2 3">
    <name type="scientific">Paenibacillus pectinilyticus</name>
    <dbReference type="NCBI Taxonomy" id="512399"/>
    <lineage>
        <taxon>Bacteria</taxon>
        <taxon>Bacillati</taxon>
        <taxon>Bacillota</taxon>
        <taxon>Bacilli</taxon>
        <taxon>Bacillales</taxon>
        <taxon>Paenibacillaceae</taxon>
        <taxon>Paenibacillus</taxon>
    </lineage>
</organism>
<evidence type="ECO:0000313" key="2">
    <source>
        <dbReference type="EMBL" id="OCT16710.1"/>
    </source>
</evidence>
<keyword evidence="3" id="KW-1185">Reference proteome</keyword>
<evidence type="ECO:0000259" key="1">
    <source>
        <dbReference type="Pfam" id="PF06527"/>
    </source>
</evidence>